<name>A0A219APF5_METCM</name>
<reference evidence="1 2" key="1">
    <citation type="journal article" date="2016" name="PLoS Pathog.">
        <title>Biosynthesis of antibiotic leucinostatins in bio-control fungus Purpureocillium lilacinum and their inhibition on phytophthora revealed by genome mining.</title>
        <authorList>
            <person name="Wang G."/>
            <person name="Liu Z."/>
            <person name="Lin R."/>
            <person name="Li E."/>
            <person name="Mao Z."/>
            <person name="Ling J."/>
            <person name="Yang Y."/>
            <person name="Yin W.B."/>
            <person name="Xie B."/>
        </authorList>
    </citation>
    <scope>NUCLEOTIDE SEQUENCE [LARGE SCALE GENOMIC DNA]</scope>
    <source>
        <strain evidence="1">170</strain>
    </source>
</reference>
<accession>A0A219APF5</accession>
<gene>
    <name evidence="1" type="ORF">VFPPC_18120</name>
</gene>
<evidence type="ECO:0000313" key="1">
    <source>
        <dbReference type="EMBL" id="OWT42707.1"/>
    </source>
</evidence>
<organism evidence="1 2">
    <name type="scientific">Pochonia chlamydosporia 170</name>
    <dbReference type="NCBI Taxonomy" id="1380566"/>
    <lineage>
        <taxon>Eukaryota</taxon>
        <taxon>Fungi</taxon>
        <taxon>Dikarya</taxon>
        <taxon>Ascomycota</taxon>
        <taxon>Pezizomycotina</taxon>
        <taxon>Sordariomycetes</taxon>
        <taxon>Hypocreomycetidae</taxon>
        <taxon>Hypocreales</taxon>
        <taxon>Clavicipitaceae</taxon>
        <taxon>Pochonia</taxon>
    </lineage>
</organism>
<evidence type="ECO:0000313" key="2">
    <source>
        <dbReference type="Proteomes" id="UP000078397"/>
    </source>
</evidence>
<proteinExistence type="predicted"/>
<dbReference type="AlphaFoldDB" id="A0A219APF5"/>
<sequence>MTGSPSPKTRRFTGSSCDWIESYSILSQNTSAMKHTGRFDLSVHCRHSQRRLCVVECRDQVCHRPHIDQLRVGSRDTDMLSIARPVGSTYLLYCCSSCLRMNRSSCLHGSLSSRPRRAAAEVRLSDQKQ</sequence>
<comment type="caution">
    <text evidence="1">The sequence shown here is derived from an EMBL/GenBank/DDBJ whole genome shotgun (WGS) entry which is preliminary data.</text>
</comment>
<dbReference type="Proteomes" id="UP000078397">
    <property type="component" value="Unassembled WGS sequence"/>
</dbReference>
<dbReference type="KEGG" id="pchm:VFPPC_18120"/>
<dbReference type="EMBL" id="LSBJ02000007">
    <property type="protein sequence ID" value="OWT42707.1"/>
    <property type="molecule type" value="Genomic_DNA"/>
</dbReference>
<keyword evidence="2" id="KW-1185">Reference proteome</keyword>
<protein>
    <submittedName>
        <fullName evidence="1">Uncharacterized protein</fullName>
    </submittedName>
</protein>
<dbReference type="RefSeq" id="XP_022285188.1">
    <property type="nucleotide sequence ID" value="XM_022429776.1"/>
</dbReference>
<dbReference type="GeneID" id="33936985"/>